<reference evidence="1" key="1">
    <citation type="submission" date="2024-07" db="EMBL/GenBank/DDBJ databases">
        <authorList>
            <person name="Yu S.T."/>
        </authorList>
    </citation>
    <scope>NUCLEOTIDE SEQUENCE</scope>
    <source>
        <strain evidence="1">R11</strain>
    </source>
</reference>
<evidence type="ECO:0000313" key="1">
    <source>
        <dbReference type="EMBL" id="XDQ12487.1"/>
    </source>
</evidence>
<protein>
    <submittedName>
        <fullName evidence="1">Uncharacterized protein</fullName>
    </submittedName>
</protein>
<proteinExistence type="predicted"/>
<dbReference type="AlphaFoldDB" id="A0AB39N3A8"/>
<dbReference type="EMBL" id="CP163432">
    <property type="protein sequence ID" value="XDQ12487.1"/>
    <property type="molecule type" value="Genomic_DNA"/>
</dbReference>
<organism evidence="1">
    <name type="scientific">Streptomyces sp. R11</name>
    <dbReference type="NCBI Taxonomy" id="3238625"/>
    <lineage>
        <taxon>Bacteria</taxon>
        <taxon>Bacillati</taxon>
        <taxon>Actinomycetota</taxon>
        <taxon>Actinomycetes</taxon>
        <taxon>Kitasatosporales</taxon>
        <taxon>Streptomycetaceae</taxon>
        <taxon>Streptomyces</taxon>
    </lineage>
</organism>
<accession>A0AB39N3A8</accession>
<sequence length="118" mass="13126">MTGAHARAGERGRYLEHAAKLDPGVRAEVQRRAGELIPPRGRAEARELTELGPIVPEPLPGPEDLDEKNVYFAEELDLAPLAAHPRLKRVSTFTARLCNARELPHHRPRATHPPHSDE</sequence>
<dbReference type="RefSeq" id="WP_369272650.1">
    <property type="nucleotide sequence ID" value="NZ_CP163432.1"/>
</dbReference>
<gene>
    <name evidence="1" type="ORF">AB5J55_24080</name>
</gene>
<name>A0AB39N3A8_9ACTN</name>